<evidence type="ECO:0000256" key="9">
    <source>
        <dbReference type="ARBA" id="ARBA00022840"/>
    </source>
</evidence>
<keyword evidence="3" id="KW-0723">Serine/threonine-protein kinase</keyword>
<evidence type="ECO:0000256" key="3">
    <source>
        <dbReference type="ARBA" id="ARBA00022527"/>
    </source>
</evidence>
<dbReference type="Pfam" id="PF07714">
    <property type="entry name" value="PK_Tyr_Ser-Thr"/>
    <property type="match status" value="1"/>
</dbReference>
<feature type="transmembrane region" description="Helical" evidence="14">
    <location>
        <begin position="299"/>
        <end position="327"/>
    </location>
</feature>
<keyword evidence="2" id="KW-1003">Cell membrane</keyword>
<keyword evidence="18" id="KW-1185">Reference proteome</keyword>
<dbReference type="Gene3D" id="3.30.200.20">
    <property type="entry name" value="Phosphorylase Kinase, domain 1"/>
    <property type="match status" value="1"/>
</dbReference>
<dbReference type="InterPro" id="IPR044812">
    <property type="entry name" value="CERK1/LYK3-like"/>
</dbReference>
<evidence type="ECO:0000256" key="5">
    <source>
        <dbReference type="ARBA" id="ARBA00022692"/>
    </source>
</evidence>
<dbReference type="PANTHER" id="PTHR46204:SF2">
    <property type="entry name" value="CHITIN ELICITOR RECEPTOR KINASE 1"/>
    <property type="match status" value="1"/>
</dbReference>
<evidence type="ECO:0000256" key="6">
    <source>
        <dbReference type="ARBA" id="ARBA00022729"/>
    </source>
</evidence>
<organism evidence="17 18">
    <name type="scientific">Riccia sorocarpa</name>
    <dbReference type="NCBI Taxonomy" id="122646"/>
    <lineage>
        <taxon>Eukaryota</taxon>
        <taxon>Viridiplantae</taxon>
        <taxon>Streptophyta</taxon>
        <taxon>Embryophyta</taxon>
        <taxon>Marchantiophyta</taxon>
        <taxon>Marchantiopsida</taxon>
        <taxon>Marchantiidae</taxon>
        <taxon>Marchantiales</taxon>
        <taxon>Ricciaceae</taxon>
        <taxon>Riccia</taxon>
    </lineage>
</organism>
<dbReference type="GO" id="GO:0005524">
    <property type="term" value="F:ATP binding"/>
    <property type="evidence" value="ECO:0007669"/>
    <property type="project" value="UniProtKB-UniRule"/>
</dbReference>
<dbReference type="AlphaFoldDB" id="A0ABD3GKF7"/>
<dbReference type="PROSITE" id="PS00107">
    <property type="entry name" value="PROTEIN_KINASE_ATP"/>
    <property type="match status" value="1"/>
</dbReference>
<keyword evidence="11 14" id="KW-0472">Membrane</keyword>
<dbReference type="InterPro" id="IPR000719">
    <property type="entry name" value="Prot_kinase_dom"/>
</dbReference>
<dbReference type="InterPro" id="IPR036779">
    <property type="entry name" value="LysM_dom_sf"/>
</dbReference>
<dbReference type="SUPFAM" id="SSF56112">
    <property type="entry name" value="Protein kinase-like (PK-like)"/>
    <property type="match status" value="1"/>
</dbReference>
<protein>
    <submittedName>
        <fullName evidence="17">Uncharacterized protein</fullName>
    </submittedName>
</protein>
<feature type="domain" description="Protein kinase" evidence="15">
    <location>
        <begin position="391"/>
        <end position="673"/>
    </location>
</feature>
<name>A0ABD3GKF7_9MARC</name>
<dbReference type="InterPro" id="IPR018392">
    <property type="entry name" value="LysM"/>
</dbReference>
<dbReference type="Gene3D" id="1.10.510.10">
    <property type="entry name" value="Transferase(Phosphotransferase) domain 1"/>
    <property type="match status" value="1"/>
</dbReference>
<evidence type="ECO:0000256" key="10">
    <source>
        <dbReference type="ARBA" id="ARBA00022989"/>
    </source>
</evidence>
<keyword evidence="4" id="KW-0808">Transferase</keyword>
<evidence type="ECO:0000259" key="15">
    <source>
        <dbReference type="PROSITE" id="PS50011"/>
    </source>
</evidence>
<dbReference type="SMART" id="SM00257">
    <property type="entry name" value="LysM"/>
    <property type="match status" value="3"/>
</dbReference>
<evidence type="ECO:0000313" key="17">
    <source>
        <dbReference type="EMBL" id="KAL3679668.1"/>
    </source>
</evidence>
<dbReference type="GO" id="GO:0004674">
    <property type="term" value="F:protein serine/threonine kinase activity"/>
    <property type="evidence" value="ECO:0007669"/>
    <property type="project" value="UniProtKB-KW"/>
</dbReference>
<evidence type="ECO:0000256" key="14">
    <source>
        <dbReference type="SAM" id="Phobius"/>
    </source>
</evidence>
<keyword evidence="7 13" id="KW-0547">Nucleotide-binding</keyword>
<dbReference type="CDD" id="cd14066">
    <property type="entry name" value="STKc_IRAK"/>
    <property type="match status" value="1"/>
</dbReference>
<evidence type="ECO:0000256" key="12">
    <source>
        <dbReference type="ARBA" id="ARBA00023157"/>
    </source>
</evidence>
<dbReference type="SMART" id="SM00220">
    <property type="entry name" value="S_TKc"/>
    <property type="match status" value="1"/>
</dbReference>
<comment type="subcellular location">
    <subcellularLocation>
        <location evidence="1">Cell membrane</location>
        <topology evidence="1">Single-pass membrane protein</topology>
    </subcellularLocation>
</comment>
<feature type="binding site" evidence="13">
    <location>
        <position position="419"/>
    </location>
    <ligand>
        <name>ATP</name>
        <dbReference type="ChEBI" id="CHEBI:30616"/>
    </ligand>
</feature>
<evidence type="ECO:0000256" key="8">
    <source>
        <dbReference type="ARBA" id="ARBA00022777"/>
    </source>
</evidence>
<dbReference type="PANTHER" id="PTHR46204">
    <property type="entry name" value="CHITIN ELICITOR RECEPTOR KINASE 1-RELATED"/>
    <property type="match status" value="1"/>
</dbReference>
<evidence type="ECO:0000256" key="1">
    <source>
        <dbReference type="ARBA" id="ARBA00004162"/>
    </source>
</evidence>
<evidence type="ECO:0000256" key="2">
    <source>
        <dbReference type="ARBA" id="ARBA00022475"/>
    </source>
</evidence>
<dbReference type="InterPro" id="IPR017441">
    <property type="entry name" value="Protein_kinase_ATP_BS"/>
</dbReference>
<gene>
    <name evidence="17" type="ORF">R1sor_022624</name>
</gene>
<dbReference type="InterPro" id="IPR001245">
    <property type="entry name" value="Ser-Thr/Tyr_kinase_cat_dom"/>
</dbReference>
<dbReference type="InterPro" id="IPR011009">
    <property type="entry name" value="Kinase-like_dom_sf"/>
</dbReference>
<evidence type="ECO:0000256" key="13">
    <source>
        <dbReference type="PROSITE-ProRule" id="PRU10141"/>
    </source>
</evidence>
<keyword evidence="6" id="KW-0732">Signal</keyword>
<evidence type="ECO:0000313" key="18">
    <source>
        <dbReference type="Proteomes" id="UP001633002"/>
    </source>
</evidence>
<evidence type="ECO:0000256" key="11">
    <source>
        <dbReference type="ARBA" id="ARBA00023136"/>
    </source>
</evidence>
<reference evidence="17 18" key="1">
    <citation type="submission" date="2024-09" db="EMBL/GenBank/DDBJ databases">
        <title>Chromosome-scale assembly of Riccia sorocarpa.</title>
        <authorList>
            <person name="Paukszto L."/>
        </authorList>
    </citation>
    <scope>NUCLEOTIDE SEQUENCE [LARGE SCALE GENOMIC DNA]</scope>
    <source>
        <strain evidence="17">LP-2024</strain>
        <tissue evidence="17">Aerial parts of the thallus</tissue>
    </source>
</reference>
<keyword evidence="5 14" id="KW-0812">Transmembrane</keyword>
<proteinExistence type="predicted"/>
<keyword evidence="9 13" id="KW-0067">ATP-binding</keyword>
<keyword evidence="12" id="KW-1015">Disulfide bond</keyword>
<dbReference type="PROSITE" id="PS51782">
    <property type="entry name" value="LYSM"/>
    <property type="match status" value="2"/>
</dbReference>
<dbReference type="PROSITE" id="PS00108">
    <property type="entry name" value="PROTEIN_KINASE_ST"/>
    <property type="match status" value="1"/>
</dbReference>
<dbReference type="FunFam" id="1.10.510.10:FF:000468">
    <property type="entry name" value="PTI1-like tyrosine-protein kinase 3"/>
    <property type="match status" value="1"/>
</dbReference>
<dbReference type="InterPro" id="IPR057097">
    <property type="entry name" value="LysM_RLK3/10"/>
</dbReference>
<feature type="domain" description="LysM" evidence="16">
    <location>
        <begin position="225"/>
        <end position="270"/>
    </location>
</feature>
<dbReference type="EMBL" id="JBJQOH010000007">
    <property type="protein sequence ID" value="KAL3679668.1"/>
    <property type="molecule type" value="Genomic_DNA"/>
</dbReference>
<sequence>MQRLIRALLIVACRDGEVARSIGEQISRKKFELAAAGNYHGFPCNGRLSFLAEGHYTLEEMSAEMLWVYVMTAAVLISSQLIPVAESACKPRLGCSAGLAYYKLVDNDNLIALSNRFMTTLEEVQRYNNIPSTSSVQKDQMVLFPFPCECTDNNLGFTFFYTVQLGDSLDKIAENLYQNLATKEMIREANSQITDTTLPQGYDLKVPVNCYCGDPGISPDYGLFVTYPVRQGDNVSGLAEQFQAGEQTIEKFNPSVNWNSLSTANDIVYIPYREYATGQYPAYNFSADVNGSSNKGSNVGIIVGASVGGAIGLVLVVLLSYLFCVYWPRRTKDPISKPVLVSSGSAEEGSGYSRIEMDNKVPLRTPLFTDFTVDKSVEYSFEELEEATNKFSAANKIGEGGYGSVYFANLRGQKLAVKKMNLQATREFLAELQVLTRVHHTNLVQLVGYCTVGSLFLVYEYVENGTLDRHLHRRTDLPPLSWSSRVQIALDSARGLEYIHEHTKPTYIHRDVKSSNILIDNQFHAKVADFGLTKLTESGGGSLPTRLVGTFGYMSPEYARFGDVSPKADVYSFGVVLFEIISGKEAIVRMTGISAVGAAPYREEQKGLVTLFDDILTNPDGKEKLRRLVDPGLGDNYPLESAWKMAQLAGACTQEKPERRPTMRTVVVALMTLSSTTQDWEMHAYGSDRLTTGLVSGR</sequence>
<keyword evidence="8" id="KW-0418">Kinase</keyword>
<dbReference type="GO" id="GO:0005886">
    <property type="term" value="C:plasma membrane"/>
    <property type="evidence" value="ECO:0007669"/>
    <property type="project" value="UniProtKB-SubCell"/>
</dbReference>
<dbReference type="Gene3D" id="3.10.350.10">
    <property type="entry name" value="LysM domain"/>
    <property type="match status" value="1"/>
</dbReference>
<comment type="caution">
    <text evidence="17">The sequence shown here is derived from an EMBL/GenBank/DDBJ whole genome shotgun (WGS) entry which is preliminary data.</text>
</comment>
<dbReference type="Pfam" id="PF23577">
    <property type="entry name" value="LysM_RLK"/>
    <property type="match status" value="1"/>
</dbReference>
<dbReference type="CDD" id="cd00118">
    <property type="entry name" value="LysM"/>
    <property type="match status" value="1"/>
</dbReference>
<evidence type="ECO:0000259" key="16">
    <source>
        <dbReference type="PROSITE" id="PS51782"/>
    </source>
</evidence>
<evidence type="ECO:0000256" key="4">
    <source>
        <dbReference type="ARBA" id="ARBA00022679"/>
    </source>
</evidence>
<dbReference type="InterPro" id="IPR008271">
    <property type="entry name" value="Ser/Thr_kinase_AS"/>
</dbReference>
<dbReference type="PROSITE" id="PS50011">
    <property type="entry name" value="PROTEIN_KINASE_DOM"/>
    <property type="match status" value="1"/>
</dbReference>
<keyword evidence="10 14" id="KW-1133">Transmembrane helix</keyword>
<feature type="domain" description="LysM" evidence="16">
    <location>
        <begin position="159"/>
        <end position="206"/>
    </location>
</feature>
<dbReference type="Proteomes" id="UP001633002">
    <property type="component" value="Unassembled WGS sequence"/>
</dbReference>
<evidence type="ECO:0000256" key="7">
    <source>
        <dbReference type="ARBA" id="ARBA00022741"/>
    </source>
</evidence>
<dbReference type="Pfam" id="PF01476">
    <property type="entry name" value="LysM"/>
    <property type="match status" value="2"/>
</dbReference>
<accession>A0ABD3GKF7</accession>